<dbReference type="InterPro" id="IPR007975">
    <property type="entry name" value="Baculo_pp39"/>
</dbReference>
<keyword evidence="1" id="KW-0175">Coiled coil</keyword>
<dbReference type="Proteomes" id="UP000202327">
    <property type="component" value="Segment"/>
</dbReference>
<feature type="compositionally biased region" description="Low complexity" evidence="2">
    <location>
        <begin position="225"/>
        <end position="240"/>
    </location>
</feature>
<dbReference type="RefSeq" id="YP_009112690.1">
    <property type="nucleotide sequence ID" value="NC_025960.1"/>
</dbReference>
<feature type="coiled-coil region" evidence="1">
    <location>
        <begin position="142"/>
        <end position="169"/>
    </location>
</feature>
<accession>A0A0A7KTI5</accession>
<evidence type="ECO:0000256" key="2">
    <source>
        <dbReference type="SAM" id="MobiDB-lite"/>
    </source>
</evidence>
<keyword evidence="4" id="KW-1185">Reference proteome</keyword>
<sequence>MTTTNALTEMYSKFEGSVIYDKAHMEQVTSAINVLEKKKIKYKIIPMPVYGDEGLEVTFAIIIVIDKKNAKRNKKVISNNKYILFNSWYTKNRDESWPNSHTMWNLMKQKPAAKPFIDIFDFMEKVGKSIEKQKPAANESVVSEAKATADEVNCEIKENNERRVKLYNEFYRIATATFASGNAPSSSFIYDIKLVKNANGSFERMNRQILENGIEAFKSVLFKQNQPSQSSASSSSSSKQHQSKVKETSSEEKSASRKRKQSTIAGAAKQAKKIKTSREHIAPALTMEDDHTDDTQMSFT</sequence>
<feature type="compositionally biased region" description="Basic and acidic residues" evidence="2">
    <location>
        <begin position="244"/>
        <end position="255"/>
    </location>
</feature>
<evidence type="ECO:0000256" key="1">
    <source>
        <dbReference type="SAM" id="Coils"/>
    </source>
</evidence>
<reference evidence="3 4" key="1">
    <citation type="journal article" date="2015" name="Virus Genes">
        <title>The genome sequence of Agrotis segetum nucleopolyhedrovirus B (AgseNPV-B) reveals a new baculovirus species within the Agrotis baculovirus complex.</title>
        <authorList>
            <person name="Wennmann J.T."/>
            <person name="Gueli Alletti G."/>
            <person name="Jehle J.A."/>
        </authorList>
    </citation>
    <scope>NUCLEOTIDE SEQUENCE [LARGE SCALE GENOMIC DNA]</scope>
    <source>
        <strain evidence="3">English</strain>
    </source>
</reference>
<name>A0A0A7KTI5_9ABAC</name>
<organism evidence="3 4">
    <name type="scientific">Agrotis segetum nucleopolyhedrovirus B</name>
    <dbReference type="NCBI Taxonomy" id="1580580"/>
    <lineage>
        <taxon>Viruses</taxon>
        <taxon>Viruses incertae sedis</taxon>
        <taxon>Naldaviricetes</taxon>
        <taxon>Lefavirales</taxon>
        <taxon>Baculoviridae</taxon>
        <taxon>Alphabaculovirus</taxon>
        <taxon>Alphabaculovirus alteragsegetum</taxon>
    </lineage>
</organism>
<proteinExistence type="predicted"/>
<dbReference type="OrthoDB" id="13554at10239"/>
<evidence type="ECO:0000313" key="4">
    <source>
        <dbReference type="Proteomes" id="UP000202327"/>
    </source>
</evidence>
<evidence type="ECO:0000313" key="3">
    <source>
        <dbReference type="EMBL" id="AIZ48686.1"/>
    </source>
</evidence>
<dbReference type="EMBL" id="KM102981">
    <property type="protein sequence ID" value="AIZ48686.1"/>
    <property type="molecule type" value="Genomic_DNA"/>
</dbReference>
<dbReference type="Pfam" id="PF05311">
    <property type="entry name" value="Baculo_PP31"/>
    <property type="match status" value="1"/>
</dbReference>
<feature type="region of interest" description="Disordered" evidence="2">
    <location>
        <begin position="225"/>
        <end position="300"/>
    </location>
</feature>
<protein>
    <submittedName>
        <fullName evidence="3">39k</fullName>
    </submittedName>
</protein>
<dbReference type="GeneID" id="22619719"/>
<dbReference type="KEGG" id="vg:22619719"/>